<evidence type="ECO:0000313" key="2">
    <source>
        <dbReference type="EMBL" id="MRN55144.1"/>
    </source>
</evidence>
<dbReference type="EMBL" id="WJXB01000007">
    <property type="protein sequence ID" value="MRN55144.1"/>
    <property type="molecule type" value="Genomic_DNA"/>
</dbReference>
<gene>
    <name evidence="2" type="ORF">GJB61_19370</name>
</gene>
<reference evidence="2 3" key="1">
    <citation type="submission" date="2019-11" db="EMBL/GenBank/DDBJ databases">
        <title>Paenibacillus monticola sp. nov., a novel PGPR strain isolated from mountain sample in China.</title>
        <authorList>
            <person name="Zhao Q."/>
            <person name="Li H.-P."/>
            <person name="Zhang J.-L."/>
        </authorList>
    </citation>
    <scope>NUCLEOTIDE SEQUENCE [LARGE SCALE GENOMIC DNA]</scope>
    <source>
        <strain evidence="2 3">LC-T2</strain>
    </source>
</reference>
<feature type="transmembrane region" description="Helical" evidence="1">
    <location>
        <begin position="72"/>
        <end position="104"/>
    </location>
</feature>
<comment type="caution">
    <text evidence="2">The sequence shown here is derived from an EMBL/GenBank/DDBJ whole genome shotgun (WGS) entry which is preliminary data.</text>
</comment>
<feature type="transmembrane region" description="Helical" evidence="1">
    <location>
        <begin position="148"/>
        <end position="167"/>
    </location>
</feature>
<feature type="transmembrane region" description="Helical" evidence="1">
    <location>
        <begin position="264"/>
        <end position="286"/>
    </location>
</feature>
<keyword evidence="1" id="KW-0812">Transmembrane</keyword>
<sequence length="443" mass="50215">MKQPETNFLRQSLKLWLSCLIELLLYMPLLVLLQVYLLPEQAGLPWVYILPLLSLVGVFLRDYCNLKWKQLVVALGLGLVLGVISSGISITGIPMIVAGFICTYQGMTADSRPDRFKIYWAGIVLYFIATIVFHRIPALQDSSTLLNWSGSLCLVLALFMSNSNYLRYSSFSRESTRLPKGLLRHNRLFVIAIVIAGAVLAAGAGRFIGVLLWNTVRMILGWVSRLFAGSETPPPPQSAPVATPPVLPQGPANEPGLLAAILNISFYILAALAIGALAYFALRYLYRNTSGIWRRAIDRLLSMLRKERIPTANDAFLDEEKNIFTWEKTVQGLKDYWSTKLNLGGRQDRWEQMKGNRERVRWLYRHWLGSKSESGYEVKQYLTPLETRTDILKWSDLKNRTHKGDKDSVTTPDNLLKLYEEVRYGEQEPSEADVTALKKELKL</sequence>
<feature type="transmembrane region" description="Helical" evidence="1">
    <location>
        <begin position="188"/>
        <end position="213"/>
    </location>
</feature>
<dbReference type="Proteomes" id="UP000463051">
    <property type="component" value="Unassembled WGS sequence"/>
</dbReference>
<evidence type="ECO:0000313" key="3">
    <source>
        <dbReference type="Proteomes" id="UP000463051"/>
    </source>
</evidence>
<feature type="transmembrane region" description="Helical" evidence="1">
    <location>
        <begin position="116"/>
        <end position="136"/>
    </location>
</feature>
<proteinExistence type="predicted"/>
<dbReference type="AlphaFoldDB" id="A0A7X2H7V2"/>
<evidence type="ECO:0000256" key="1">
    <source>
        <dbReference type="SAM" id="Phobius"/>
    </source>
</evidence>
<name>A0A7X2H7V2_9BACL</name>
<organism evidence="2 3">
    <name type="scientific">Paenibacillus monticola</name>
    <dbReference type="NCBI Taxonomy" id="2666075"/>
    <lineage>
        <taxon>Bacteria</taxon>
        <taxon>Bacillati</taxon>
        <taxon>Bacillota</taxon>
        <taxon>Bacilli</taxon>
        <taxon>Bacillales</taxon>
        <taxon>Paenibacillaceae</taxon>
        <taxon>Paenibacillus</taxon>
    </lineage>
</organism>
<keyword evidence="1" id="KW-1133">Transmembrane helix</keyword>
<evidence type="ECO:0008006" key="4">
    <source>
        <dbReference type="Google" id="ProtNLM"/>
    </source>
</evidence>
<keyword evidence="3" id="KW-1185">Reference proteome</keyword>
<feature type="transmembrane region" description="Helical" evidence="1">
    <location>
        <begin position="43"/>
        <end position="60"/>
    </location>
</feature>
<dbReference type="RefSeq" id="WP_154120646.1">
    <property type="nucleotide sequence ID" value="NZ_WJXB01000007.1"/>
</dbReference>
<protein>
    <recommendedName>
        <fullName evidence="4">DUF4129 domain-containing protein</fullName>
    </recommendedName>
</protein>
<accession>A0A7X2H7V2</accession>
<feature type="transmembrane region" description="Helical" evidence="1">
    <location>
        <begin position="15"/>
        <end position="36"/>
    </location>
</feature>
<keyword evidence="1" id="KW-0472">Membrane</keyword>